<accession>A0A0F9EKE7</accession>
<proteinExistence type="predicted"/>
<dbReference type="EMBL" id="LAZR01024597">
    <property type="protein sequence ID" value="KKL74598.1"/>
    <property type="molecule type" value="Genomic_DNA"/>
</dbReference>
<evidence type="ECO:0000313" key="2">
    <source>
        <dbReference type="EMBL" id="KKL74598.1"/>
    </source>
</evidence>
<feature type="non-terminal residue" evidence="2">
    <location>
        <position position="1"/>
    </location>
</feature>
<organism evidence="2">
    <name type="scientific">marine sediment metagenome</name>
    <dbReference type="NCBI Taxonomy" id="412755"/>
    <lineage>
        <taxon>unclassified sequences</taxon>
        <taxon>metagenomes</taxon>
        <taxon>ecological metagenomes</taxon>
    </lineage>
</organism>
<feature type="region of interest" description="Disordered" evidence="1">
    <location>
        <begin position="73"/>
        <end position="118"/>
    </location>
</feature>
<dbReference type="AlphaFoldDB" id="A0A0F9EKE7"/>
<comment type="caution">
    <text evidence="2">The sequence shown here is derived from an EMBL/GenBank/DDBJ whole genome shotgun (WGS) entry which is preliminary data.</text>
</comment>
<gene>
    <name evidence="2" type="ORF">LCGC14_2063260</name>
</gene>
<feature type="region of interest" description="Disordered" evidence="1">
    <location>
        <begin position="1"/>
        <end position="41"/>
    </location>
</feature>
<feature type="compositionally biased region" description="Pro residues" evidence="1">
    <location>
        <begin position="101"/>
        <end position="110"/>
    </location>
</feature>
<sequence length="118" mass="11679">PPQGPPPGPSPLGQAGPSDPLADKASLLNPPDLAMMQKKGGLDPNMTVMDVLQQFGIDPNGPATQLLEFGQQQAQNATALGKATPPGGMPPSGMSPSGPAGGPPQGPPPDMAGLMQGV</sequence>
<evidence type="ECO:0000256" key="1">
    <source>
        <dbReference type="SAM" id="MobiDB-lite"/>
    </source>
</evidence>
<protein>
    <submittedName>
        <fullName evidence="2">Uncharacterized protein</fullName>
    </submittedName>
</protein>
<name>A0A0F9EKE7_9ZZZZ</name>
<reference evidence="2" key="1">
    <citation type="journal article" date="2015" name="Nature">
        <title>Complex archaea that bridge the gap between prokaryotes and eukaryotes.</title>
        <authorList>
            <person name="Spang A."/>
            <person name="Saw J.H."/>
            <person name="Jorgensen S.L."/>
            <person name="Zaremba-Niedzwiedzka K."/>
            <person name="Martijn J."/>
            <person name="Lind A.E."/>
            <person name="van Eijk R."/>
            <person name="Schleper C."/>
            <person name="Guy L."/>
            <person name="Ettema T.J."/>
        </authorList>
    </citation>
    <scope>NUCLEOTIDE SEQUENCE</scope>
</reference>
<feature type="compositionally biased region" description="Pro residues" evidence="1">
    <location>
        <begin position="1"/>
        <end position="10"/>
    </location>
</feature>